<evidence type="ECO:0000313" key="2">
    <source>
        <dbReference type="Proteomes" id="UP001169217"/>
    </source>
</evidence>
<accession>A0ABQ9Q0K9</accession>
<proteinExistence type="predicted"/>
<sequence>MQPGHLSAMQSAALHPRYPSSSTIHPNVSVGTAQFLHRARIRASAMQHICSPPRGSVLFPCCFCCPVEQVYETQKDPN</sequence>
<reference evidence="1" key="1">
    <citation type="submission" date="2023-04" db="EMBL/GenBank/DDBJ databases">
        <title>Colletotrichum limetticola genome sequence.</title>
        <authorList>
            <person name="Baroncelli R."/>
        </authorList>
    </citation>
    <scope>NUCLEOTIDE SEQUENCE</scope>
    <source>
        <strain evidence="1">KLA-Anderson</strain>
    </source>
</reference>
<name>A0ABQ9Q0K9_9PEZI</name>
<protein>
    <submittedName>
        <fullName evidence="1">Uncharacterized protein</fullName>
    </submittedName>
</protein>
<keyword evidence="2" id="KW-1185">Reference proteome</keyword>
<comment type="caution">
    <text evidence="1">The sequence shown here is derived from an EMBL/GenBank/DDBJ whole genome shotgun (WGS) entry which is preliminary data.</text>
</comment>
<dbReference type="EMBL" id="JARUPT010000132">
    <property type="protein sequence ID" value="KAK0377319.1"/>
    <property type="molecule type" value="Genomic_DNA"/>
</dbReference>
<organism evidence="1 2">
    <name type="scientific">Colletotrichum limetticola</name>
    <dbReference type="NCBI Taxonomy" id="1209924"/>
    <lineage>
        <taxon>Eukaryota</taxon>
        <taxon>Fungi</taxon>
        <taxon>Dikarya</taxon>
        <taxon>Ascomycota</taxon>
        <taxon>Pezizomycotina</taxon>
        <taxon>Sordariomycetes</taxon>
        <taxon>Hypocreomycetidae</taxon>
        <taxon>Glomerellales</taxon>
        <taxon>Glomerellaceae</taxon>
        <taxon>Colletotrichum</taxon>
        <taxon>Colletotrichum acutatum species complex</taxon>
    </lineage>
</organism>
<dbReference type="Proteomes" id="UP001169217">
    <property type="component" value="Unassembled WGS sequence"/>
</dbReference>
<gene>
    <name evidence="1" type="ORF">CLIM01_05314</name>
</gene>
<evidence type="ECO:0000313" key="1">
    <source>
        <dbReference type="EMBL" id="KAK0377319.1"/>
    </source>
</evidence>